<comment type="caution">
    <text evidence="2">The sequence shown here is derived from an EMBL/GenBank/DDBJ whole genome shotgun (WGS) entry which is preliminary data.</text>
</comment>
<dbReference type="Proteomes" id="UP000275321">
    <property type="component" value="Unassembled WGS sequence"/>
</dbReference>
<dbReference type="SUPFAM" id="SSF56784">
    <property type="entry name" value="HAD-like"/>
    <property type="match status" value="1"/>
</dbReference>
<keyword evidence="1" id="KW-0479">Metal-binding</keyword>
<evidence type="ECO:0000313" key="2">
    <source>
        <dbReference type="EMBL" id="RSB34032.1"/>
    </source>
</evidence>
<accession>A0A427KRW2</accession>
<dbReference type="EMBL" id="RHWT01000001">
    <property type="protein sequence ID" value="RSB34032.1"/>
    <property type="molecule type" value="Genomic_DNA"/>
</dbReference>
<evidence type="ECO:0008006" key="4">
    <source>
        <dbReference type="Google" id="ProtNLM"/>
    </source>
</evidence>
<reference evidence="2 3" key="1">
    <citation type="submission" date="2018-10" db="EMBL/GenBank/DDBJ databases">
        <title>Transmission dynamics of multidrug resistant bacteria on intensive care unit surfaces.</title>
        <authorList>
            <person name="D'Souza A.W."/>
            <person name="Potter R.F."/>
            <person name="Wallace M."/>
            <person name="Shupe A."/>
            <person name="Patel S."/>
            <person name="Sun S."/>
            <person name="Gul D."/>
            <person name="Kwon J.H."/>
            <person name="Andleeb S."/>
            <person name="Burnham C.-A.D."/>
            <person name="Dantas G."/>
        </authorList>
    </citation>
    <scope>NUCLEOTIDE SEQUENCE [LARGE SCALE GENOMIC DNA]</scope>
    <source>
        <strain evidence="2 3">EC_073</strain>
    </source>
</reference>
<dbReference type="Gene3D" id="3.40.50.1000">
    <property type="entry name" value="HAD superfamily/HAD-like"/>
    <property type="match status" value="1"/>
</dbReference>
<dbReference type="GO" id="GO:0046872">
    <property type="term" value="F:metal ion binding"/>
    <property type="evidence" value="ECO:0007669"/>
    <property type="project" value="UniProtKB-KW"/>
</dbReference>
<dbReference type="RefSeq" id="WP_125364553.1">
    <property type="nucleotide sequence ID" value="NZ_JAJSSO010000010.1"/>
</dbReference>
<name>A0A427KRW2_ENTCL</name>
<evidence type="ECO:0000256" key="1">
    <source>
        <dbReference type="ARBA" id="ARBA00022723"/>
    </source>
</evidence>
<dbReference type="InterPro" id="IPR036412">
    <property type="entry name" value="HAD-like_sf"/>
</dbReference>
<dbReference type="InterPro" id="IPR023214">
    <property type="entry name" value="HAD_sf"/>
</dbReference>
<proteinExistence type="predicted"/>
<gene>
    <name evidence="2" type="ORF">EGK68_00860</name>
</gene>
<protein>
    <recommendedName>
        <fullName evidence="4">Haloacid dehalogenase-like hydrolase</fullName>
    </recommendedName>
</protein>
<sequence length="207" mass="23853">MRVFDVCGTLYNSNTTFDFILEYHRYRNNKVRSLYLMILLSFPCKVLNKLKLFSIRKRMIATLKGEEKKHLANYSEKFVTDVLSRKEKKIPMQLLSSDKDSSLLISASIDPVISAIAEHLNVRAYSSLLEFDAHNKCTGRLSYDLKGVKSEKIDTSNVDLVATDNMTDIDIIKHSKIAYIIVNNNNKQKWEGFLLQHKVDLSKVIFI</sequence>
<organism evidence="2 3">
    <name type="scientific">Enterobacter cloacae</name>
    <dbReference type="NCBI Taxonomy" id="550"/>
    <lineage>
        <taxon>Bacteria</taxon>
        <taxon>Pseudomonadati</taxon>
        <taxon>Pseudomonadota</taxon>
        <taxon>Gammaproteobacteria</taxon>
        <taxon>Enterobacterales</taxon>
        <taxon>Enterobacteriaceae</taxon>
        <taxon>Enterobacter</taxon>
        <taxon>Enterobacter cloacae complex</taxon>
    </lineage>
</organism>
<dbReference type="Gene3D" id="1.20.1440.100">
    <property type="entry name" value="SG protein - dephosphorylation function"/>
    <property type="match status" value="1"/>
</dbReference>
<dbReference type="AlphaFoldDB" id="A0A427KRW2"/>
<evidence type="ECO:0000313" key="3">
    <source>
        <dbReference type="Proteomes" id="UP000275321"/>
    </source>
</evidence>